<evidence type="ECO:0000256" key="4">
    <source>
        <dbReference type="ARBA" id="ARBA00022490"/>
    </source>
</evidence>
<keyword evidence="8" id="KW-0206">Cytoskeleton</keyword>
<evidence type="ECO:0000313" key="11">
    <source>
        <dbReference type="EMBL" id="KAL0068361.1"/>
    </source>
</evidence>
<evidence type="ECO:0000256" key="8">
    <source>
        <dbReference type="ARBA" id="ARBA00023212"/>
    </source>
</evidence>
<evidence type="ECO:0000256" key="5">
    <source>
        <dbReference type="ARBA" id="ARBA00022889"/>
    </source>
</evidence>
<dbReference type="PANTHER" id="PTHR46507:SF4">
    <property type="entry name" value="SSX FAMILY MEMBER 2 INTERACTING PROTEIN"/>
    <property type="match status" value="1"/>
</dbReference>
<evidence type="ECO:0000256" key="6">
    <source>
        <dbReference type="ARBA" id="ARBA00022949"/>
    </source>
</evidence>
<evidence type="ECO:0000313" key="12">
    <source>
        <dbReference type="Proteomes" id="UP001437256"/>
    </source>
</evidence>
<feature type="region of interest" description="Disordered" evidence="10">
    <location>
        <begin position="453"/>
        <end position="513"/>
    </location>
</feature>
<feature type="compositionally biased region" description="Acidic residues" evidence="10">
    <location>
        <begin position="585"/>
        <end position="597"/>
    </location>
</feature>
<keyword evidence="5" id="KW-0130">Cell adhesion</keyword>
<sequence length="878" mass="94759">MAATPANKKLVHWESSSPAISEDLDSISLSLPNSSTESSFVSTSSLQYVNAQLVAHGFTSTPGLSLEGISNEDLNRATKCLMDMLAQRVKDMSRAEQLSTEIRTMNYDYERMKSMHQTASESSANLERELNTQRSRLAAMAKTLQQAENMQKQTMLDLQRTRSSLQTVRATHQAELRKKDKELERMADKWLKIADGQAKLGSAASGIRFSSTPANAAVLGGSQFGKGKGYLEMSLEQAEKARDQLNLENTGLRMTVLRVANEMQKLVHEVKRYMPGNSRDVEDPPAFTLATLFPLSPANFTNDTLTALLTSLESSLRTLESHYKDSLAVSSSSAKQANSMVTSEEVERLQGVIQTLQNQLEESQGESNNPRLAGSSATETTSRMDVDVTTAHERDREFKRLEGMRRKLEEERRAFAEATIQLGKERAELQAERCRLEEEKGKMEVDAMIEDEDLPLAPANPRSSLVTFSPGKKRRNTEDSPPNKKPKVKPARKSPLQSSFGRGLGASRSNKRASLSASYAVLTSPSKRPPKFEPAFETEVIPAPSLAPPPALLSTTFALPPPSPKASFPAPQPALLLSTPFEIPPQDETEDAMDVCEEPVNPSVTSTQAPPNLKVPETPAEHHRNLPFPMAKPYAPRMIHAYSPARPSPLSRILMLGNSPDSNKSDDSGLLEPVPEEDMFPEIPMEDREAAGGIPPESSEEHESEPPMTLAQELGVSESPPESPVGLRPVSPPLQDRRGDPNAGGGVVTAGKSTTTRGRVIHGSSGAASSSKSRGATLPPTTKGAVPPRRKPPPTTTATGSSNRPSGSTARLAVPVTKEKENKGKAGASTQPTAPGAGTSRPRVKPPIPSAQTGAGRGAPRRVPIGSVDAPPPGRPKK</sequence>
<feature type="coiled-coil region" evidence="9">
    <location>
        <begin position="391"/>
        <end position="421"/>
    </location>
</feature>
<keyword evidence="12" id="KW-1185">Reference proteome</keyword>
<dbReference type="Pfam" id="PF11559">
    <property type="entry name" value="ADIP"/>
    <property type="match status" value="1"/>
</dbReference>
<evidence type="ECO:0000256" key="7">
    <source>
        <dbReference type="ARBA" id="ARBA00023054"/>
    </source>
</evidence>
<evidence type="ECO:0000256" key="9">
    <source>
        <dbReference type="SAM" id="Coils"/>
    </source>
</evidence>
<keyword evidence="6" id="KW-0965">Cell junction</keyword>
<dbReference type="EMBL" id="JBBXMP010000018">
    <property type="protein sequence ID" value="KAL0068361.1"/>
    <property type="molecule type" value="Genomic_DNA"/>
</dbReference>
<dbReference type="InterPro" id="IPR052300">
    <property type="entry name" value="Adhesion_Centrosome_assoc"/>
</dbReference>
<dbReference type="Proteomes" id="UP001437256">
    <property type="component" value="Unassembled WGS sequence"/>
</dbReference>
<evidence type="ECO:0000256" key="2">
    <source>
        <dbReference type="ARBA" id="ARBA00004300"/>
    </source>
</evidence>
<reference evidence="11 12" key="1">
    <citation type="submission" date="2024-05" db="EMBL/GenBank/DDBJ databases">
        <title>A draft genome resource for the thread blight pathogen Marasmius tenuissimus strain MS-2.</title>
        <authorList>
            <person name="Yulfo-Soto G.E."/>
            <person name="Baruah I.K."/>
            <person name="Amoako-Attah I."/>
            <person name="Bukari Y."/>
            <person name="Meinhardt L.W."/>
            <person name="Bailey B.A."/>
            <person name="Cohen S.P."/>
        </authorList>
    </citation>
    <scope>NUCLEOTIDE SEQUENCE [LARGE SCALE GENOMIC DNA]</scope>
    <source>
        <strain evidence="11 12">MS-2</strain>
    </source>
</reference>
<feature type="region of interest" description="Disordered" evidence="10">
    <location>
        <begin position="562"/>
        <end position="629"/>
    </location>
</feature>
<accession>A0ABR3A2Y8</accession>
<comment type="similarity">
    <text evidence="3">Belongs to the ADIP family.</text>
</comment>
<feature type="region of interest" description="Disordered" evidence="10">
    <location>
        <begin position="359"/>
        <end position="386"/>
    </location>
</feature>
<feature type="coiled-coil region" evidence="9">
    <location>
        <begin position="109"/>
        <end position="189"/>
    </location>
</feature>
<protein>
    <recommendedName>
        <fullName evidence="13">Afadin and alpha-actinin-binding-domain-containing protein</fullName>
    </recommendedName>
</protein>
<dbReference type="PANTHER" id="PTHR46507">
    <property type="entry name" value="AFADIN- AND ALPHA-ACTININ-BINDING PROTEIN"/>
    <property type="match status" value="1"/>
</dbReference>
<evidence type="ECO:0000256" key="3">
    <source>
        <dbReference type="ARBA" id="ARBA00009291"/>
    </source>
</evidence>
<keyword evidence="4" id="KW-0963">Cytoplasm</keyword>
<dbReference type="InterPro" id="IPR021622">
    <property type="entry name" value="Afadin/alpha-actinin-bd"/>
</dbReference>
<evidence type="ECO:0000256" key="10">
    <source>
        <dbReference type="SAM" id="MobiDB-lite"/>
    </source>
</evidence>
<feature type="compositionally biased region" description="Polar residues" evidence="10">
    <location>
        <begin position="359"/>
        <end position="381"/>
    </location>
</feature>
<keyword evidence="7 9" id="KW-0175">Coiled coil</keyword>
<name>A0ABR3A2Y8_9AGAR</name>
<feature type="region of interest" description="Disordered" evidence="10">
    <location>
        <begin position="648"/>
        <end position="878"/>
    </location>
</feature>
<comment type="subcellular location">
    <subcellularLocation>
        <location evidence="1">Cell junction</location>
    </subcellularLocation>
    <subcellularLocation>
        <location evidence="2">Cytoplasm</location>
        <location evidence="2">Cytoskeleton</location>
        <location evidence="2">Microtubule organizing center</location>
        <location evidence="2">Centrosome</location>
    </subcellularLocation>
</comment>
<proteinExistence type="inferred from homology"/>
<evidence type="ECO:0000256" key="1">
    <source>
        <dbReference type="ARBA" id="ARBA00004282"/>
    </source>
</evidence>
<comment type="caution">
    <text evidence="11">The sequence shown here is derived from an EMBL/GenBank/DDBJ whole genome shotgun (WGS) entry which is preliminary data.</text>
</comment>
<evidence type="ECO:0008006" key="13">
    <source>
        <dbReference type="Google" id="ProtNLM"/>
    </source>
</evidence>
<gene>
    <name evidence="11" type="ORF">AAF712_004439</name>
</gene>
<feature type="compositionally biased region" description="Low complexity" evidence="10">
    <location>
        <begin position="763"/>
        <end position="776"/>
    </location>
</feature>
<organism evidence="11 12">
    <name type="scientific">Marasmius tenuissimus</name>
    <dbReference type="NCBI Taxonomy" id="585030"/>
    <lineage>
        <taxon>Eukaryota</taxon>
        <taxon>Fungi</taxon>
        <taxon>Dikarya</taxon>
        <taxon>Basidiomycota</taxon>
        <taxon>Agaricomycotina</taxon>
        <taxon>Agaricomycetes</taxon>
        <taxon>Agaricomycetidae</taxon>
        <taxon>Agaricales</taxon>
        <taxon>Marasmiineae</taxon>
        <taxon>Marasmiaceae</taxon>
        <taxon>Marasmius</taxon>
    </lineage>
</organism>